<dbReference type="InterPro" id="IPR011333">
    <property type="entry name" value="SKP1/BTB/POZ_sf"/>
</dbReference>
<keyword evidence="3" id="KW-1185">Reference proteome</keyword>
<accession>A0A6J1C069</accession>
<dbReference type="PROSITE" id="PS50097">
    <property type="entry name" value="BTB"/>
    <property type="match status" value="1"/>
</dbReference>
<dbReference type="SUPFAM" id="SSF48371">
    <property type="entry name" value="ARM repeat"/>
    <property type="match status" value="1"/>
</dbReference>
<dbReference type="InterPro" id="IPR059007">
    <property type="entry name" value="ARM_At1g04390"/>
</dbReference>
<organism evidence="3 10">
    <name type="scientific">Momordica charantia</name>
    <name type="common">Bitter gourd</name>
    <name type="synonym">Balsam pear</name>
    <dbReference type="NCBI Taxonomy" id="3673"/>
    <lineage>
        <taxon>Eukaryota</taxon>
        <taxon>Viridiplantae</taxon>
        <taxon>Streptophyta</taxon>
        <taxon>Embryophyta</taxon>
        <taxon>Tracheophyta</taxon>
        <taxon>Spermatophyta</taxon>
        <taxon>Magnoliopsida</taxon>
        <taxon>eudicotyledons</taxon>
        <taxon>Gunneridae</taxon>
        <taxon>Pentapetalae</taxon>
        <taxon>rosids</taxon>
        <taxon>fabids</taxon>
        <taxon>Cucurbitales</taxon>
        <taxon>Cucurbitaceae</taxon>
        <taxon>Momordiceae</taxon>
        <taxon>Momordica</taxon>
    </lineage>
</organism>
<dbReference type="Gene3D" id="3.30.710.10">
    <property type="entry name" value="Potassium Channel Kv1.1, Chain A"/>
    <property type="match status" value="2"/>
</dbReference>
<evidence type="ECO:0000259" key="2">
    <source>
        <dbReference type="PROSITE" id="PS50097"/>
    </source>
</evidence>
<gene>
    <name evidence="4 5 6 7 8 9 10" type="primary">LOC111007232</name>
</gene>
<evidence type="ECO:0000313" key="5">
    <source>
        <dbReference type="RefSeq" id="XP_022135227.1"/>
    </source>
</evidence>
<protein>
    <submittedName>
        <fullName evidence="4 5">BTB/POZ domain-containing protein At1g04390</fullName>
    </submittedName>
</protein>
<evidence type="ECO:0000313" key="8">
    <source>
        <dbReference type="RefSeq" id="XP_022135251.1"/>
    </source>
</evidence>
<dbReference type="RefSeq" id="XP_022135266.1">
    <property type="nucleotide sequence ID" value="XM_022279574.1"/>
</dbReference>
<dbReference type="PANTHER" id="PTHR35918">
    <property type="entry name" value="OS06G0674800 PROTEIN"/>
    <property type="match status" value="1"/>
</dbReference>
<feature type="domain" description="BTB" evidence="2">
    <location>
        <begin position="819"/>
        <end position="900"/>
    </location>
</feature>
<dbReference type="RefSeq" id="XP_022135251.1">
    <property type="nucleotide sequence ID" value="XM_022279559.1"/>
</dbReference>
<evidence type="ECO:0000313" key="7">
    <source>
        <dbReference type="RefSeq" id="XP_022135243.1"/>
    </source>
</evidence>
<dbReference type="RefSeq" id="XP_022135235.1">
    <property type="nucleotide sequence ID" value="XM_022279543.1"/>
</dbReference>
<dbReference type="Proteomes" id="UP000504603">
    <property type="component" value="Unplaced"/>
</dbReference>
<name>A0A6J1C069_MOMCH</name>
<evidence type="ECO:0000313" key="9">
    <source>
        <dbReference type="RefSeq" id="XP_022135259.1"/>
    </source>
</evidence>
<dbReference type="RefSeq" id="XP_022135220.1">
    <property type="nucleotide sequence ID" value="XM_022279528.1"/>
</dbReference>
<dbReference type="InterPro" id="IPR044953">
    <property type="entry name" value="At1g04390-like"/>
</dbReference>
<evidence type="ECO:0000313" key="3">
    <source>
        <dbReference type="Proteomes" id="UP000504603"/>
    </source>
</evidence>
<evidence type="ECO:0000313" key="10">
    <source>
        <dbReference type="RefSeq" id="XP_022135266.1"/>
    </source>
</evidence>
<reference evidence="4 5" key="1">
    <citation type="submission" date="2025-04" db="UniProtKB">
        <authorList>
            <consortium name="RefSeq"/>
        </authorList>
    </citation>
    <scope>IDENTIFICATION</scope>
    <source>
        <strain evidence="4 5">OHB3-1</strain>
    </source>
</reference>
<dbReference type="SUPFAM" id="SSF54695">
    <property type="entry name" value="POZ domain"/>
    <property type="match status" value="2"/>
</dbReference>
<dbReference type="PANTHER" id="PTHR35918:SF1">
    <property type="entry name" value="BTB DOMAIN-CONTAINING PROTEIN"/>
    <property type="match status" value="1"/>
</dbReference>
<sequence>MRSSKGGGRLESTSHIHTLHRRLHDALNLGTRFNEQGTKKWMCTDNEVQRHVVRSIAAFLESVPRELCYNHLVKDSIPDIVYSLVWILQDKNGAASSIAADVTIKLVSAIPNALLKPFVLDLSHALSSLLPARQIKISVSCATALNLILSNVTSKSEEALWEILKRTEVVHHLIYITRDFSVAVNPFEYIQPLLSLLSTILSRWPLSRLPVWGDAKLMEVLYDMYTKPDFSIRAEVLKLYSAIALCGIGTKKLLERGEAILQEMVECMSSSRPPHVRIEAFRLAQCLVINEETGLEMMSSRCERIVNAILSAMAECSSQPAIATNNQASLLDEACRLALITRWAGQHHNYFWKHGIDRALLHLLLGKCPKQLNECILSLEDQINIAREGLKTNHFPGLRVYVWEILGSLATNFNEDMYLNQNSNRLPIEVLISCACLAFSELFTGWRQLYQGDVVNASKDESLLRAIMMMIYSPSNYIASRTTSMLTKMLEPNINSYLKDLRHTLTGISSGTISGMPNILIVINLLSLVCCVGLPQYTMWDKNDEGLKVILSFVRWCLSNEIYLDRLSYSSHLHFNFHERTCCWGPNKEWEGRDILLLYSLLGLAELIFHSDPLTNERGISSLLVGFTEDELISKLQDICSGSRSSSAGLNWYAAYILSLFGLYGFPSKFGNRIGKALDEKDYSDIRFIHMNGKSLNVHGVILAARCASLLPPNWPPANEKMCNDSSFTDISYSCGKVQKEVCLSSHVDDSAMAKLLEYVYRGYLQAGEELAKRMRSLAKRCKIQPLFHILSRKRPKWGTPFPPFNLMVALGPAGYRFSDIILEAKATKQTSWKCDVCALSVPHMHVHKVILWLSCDYLRALLQSGMRESLSEIIKVPVGWEAMVKLVDWFYSDMLPQPPTGCLWHNMDDQQKLNELQPYVELCWLAEFWFLEDLQELCLHVIISCLDVARHLSVNVIRMAGDFSLCKLAEIAADFIAPIYSQLRNRGDLEALDEKLVNMVRAASVRLSQEGNYSSG</sequence>
<dbReference type="RefSeq" id="XP_022135227.1">
    <property type="nucleotide sequence ID" value="XM_022279535.1"/>
</dbReference>
<proteinExistence type="predicted"/>
<evidence type="ECO:0000313" key="6">
    <source>
        <dbReference type="RefSeq" id="XP_022135235.1"/>
    </source>
</evidence>
<dbReference type="RefSeq" id="XP_022135259.1">
    <property type="nucleotide sequence ID" value="XM_022279567.1"/>
</dbReference>
<evidence type="ECO:0000313" key="4">
    <source>
        <dbReference type="RefSeq" id="XP_022135220.1"/>
    </source>
</evidence>
<dbReference type="KEGG" id="mcha:111007232"/>
<comment type="pathway">
    <text evidence="1">Protein modification; protein ubiquitination.</text>
</comment>
<dbReference type="OrthoDB" id="418748at2759"/>
<dbReference type="Pfam" id="PF26522">
    <property type="entry name" value="ARM_6"/>
    <property type="match status" value="1"/>
</dbReference>
<dbReference type="InterPro" id="IPR016024">
    <property type="entry name" value="ARM-type_fold"/>
</dbReference>
<dbReference type="InterPro" id="IPR011989">
    <property type="entry name" value="ARM-like"/>
</dbReference>
<evidence type="ECO:0000256" key="1">
    <source>
        <dbReference type="ARBA" id="ARBA00004906"/>
    </source>
</evidence>
<dbReference type="GeneID" id="111007232"/>
<dbReference type="CDD" id="cd18186">
    <property type="entry name" value="BTB_POZ_ZBTB_KLHL-like"/>
    <property type="match status" value="1"/>
</dbReference>
<dbReference type="RefSeq" id="XP_022135243.1">
    <property type="nucleotide sequence ID" value="XM_022279551.1"/>
</dbReference>
<dbReference type="Gene3D" id="1.25.10.10">
    <property type="entry name" value="Leucine-rich Repeat Variant"/>
    <property type="match status" value="1"/>
</dbReference>
<dbReference type="AlphaFoldDB" id="A0A6J1C069"/>
<dbReference type="Pfam" id="PF00651">
    <property type="entry name" value="BTB"/>
    <property type="match status" value="1"/>
</dbReference>
<dbReference type="InterPro" id="IPR000210">
    <property type="entry name" value="BTB/POZ_dom"/>
</dbReference>